<feature type="compositionally biased region" description="Basic and acidic residues" evidence="1">
    <location>
        <begin position="1"/>
        <end position="10"/>
    </location>
</feature>
<feature type="compositionally biased region" description="Basic and acidic residues" evidence="1">
    <location>
        <begin position="210"/>
        <end position="222"/>
    </location>
</feature>
<feature type="compositionally biased region" description="Basic residues" evidence="1">
    <location>
        <begin position="482"/>
        <end position="494"/>
    </location>
</feature>
<feature type="region of interest" description="Disordered" evidence="1">
    <location>
        <begin position="471"/>
        <end position="550"/>
    </location>
</feature>
<gene>
    <name evidence="2" type="ORF">AVDCRST_MAG41-666</name>
</gene>
<dbReference type="AlphaFoldDB" id="A0A6J4HI11"/>
<feature type="region of interest" description="Disordered" evidence="1">
    <location>
        <begin position="306"/>
        <end position="441"/>
    </location>
</feature>
<organism evidence="2">
    <name type="scientific">uncultured Mycobacteriales bacterium</name>
    <dbReference type="NCBI Taxonomy" id="581187"/>
    <lineage>
        <taxon>Bacteria</taxon>
        <taxon>Bacillati</taxon>
        <taxon>Actinomycetota</taxon>
        <taxon>Actinomycetes</taxon>
        <taxon>Mycobacteriales</taxon>
        <taxon>environmental samples</taxon>
    </lineage>
</organism>
<evidence type="ECO:0000313" key="2">
    <source>
        <dbReference type="EMBL" id="CAA9224385.1"/>
    </source>
</evidence>
<feature type="compositionally biased region" description="Low complexity" evidence="1">
    <location>
        <begin position="142"/>
        <end position="154"/>
    </location>
</feature>
<feature type="compositionally biased region" description="Gly residues" evidence="1">
    <location>
        <begin position="155"/>
        <end position="178"/>
    </location>
</feature>
<feature type="compositionally biased region" description="Basic and acidic residues" evidence="1">
    <location>
        <begin position="116"/>
        <end position="128"/>
    </location>
</feature>
<proteinExistence type="predicted"/>
<dbReference type="EMBL" id="CADCTP010000069">
    <property type="protein sequence ID" value="CAA9224385.1"/>
    <property type="molecule type" value="Genomic_DNA"/>
</dbReference>
<feature type="non-terminal residue" evidence="2">
    <location>
        <position position="1"/>
    </location>
</feature>
<evidence type="ECO:0000256" key="1">
    <source>
        <dbReference type="SAM" id="MobiDB-lite"/>
    </source>
</evidence>
<feature type="compositionally biased region" description="Basic and acidic residues" evidence="1">
    <location>
        <begin position="180"/>
        <end position="189"/>
    </location>
</feature>
<feature type="non-terminal residue" evidence="2">
    <location>
        <position position="550"/>
    </location>
</feature>
<reference evidence="2" key="1">
    <citation type="submission" date="2020-02" db="EMBL/GenBank/DDBJ databases">
        <authorList>
            <person name="Meier V. D."/>
        </authorList>
    </citation>
    <scope>NUCLEOTIDE SEQUENCE</scope>
    <source>
        <strain evidence="2">AVDCRST_MAG41</strain>
    </source>
</reference>
<sequence>DPDAVHELPRRPPPAARPRPRPRRRGGAGPARRRVQRHRFRRGRRRAGRGHRGPGPRRHAADLRLQRPRQPGPGADQRLRPEPGRGQRAGGAVPAEPGRHRDPARAGRPGRAGGQHLDRHAPGRDVLRRQPGHRRGREVQLRPAGRPGHRVAAGGAAGLGRRLGGGQGGPGRRAGRGPGGRREDADHRAVRAGRRVPGQAGQPQPGRGVPEGDRGRRPEVRPRGRLGGAVHAVLLDHRQHDHRHRLGELLERPAVPGLGRVERHRRRVHPDGQLRGRHAGHRLAAAEPLRQVRQRPGVEAVRAAGGLHPHRDVRGQHGPGPAGHQPAGPAGDLLRRGPGRRDRRPAGPGHQGRVAAAAGARRAGRRRRRLHVRQGPGADPGGAGRHRRPGAGAHVAQLAQPGRDDAALPVQPEGRRHHGEAGAGRRRGVRPAAGPRRVRPGLGLPGAGLPGPGQLPGAAAVLVPDRVRQLRPVRRPPGGRGAGRRPAGHRRPGPRHVVLDRGPDGGRPAAVHPAAAQRLRRHPRQEGAGLPILGPGPAGLLDGLARPRRL</sequence>
<feature type="compositionally biased region" description="Low complexity" evidence="1">
    <location>
        <begin position="195"/>
        <end position="208"/>
    </location>
</feature>
<feature type="compositionally biased region" description="Basic residues" evidence="1">
    <location>
        <begin position="18"/>
        <end position="58"/>
    </location>
</feature>
<feature type="compositionally biased region" description="Basic residues" evidence="1">
    <location>
        <begin position="362"/>
        <end position="372"/>
    </location>
</feature>
<feature type="region of interest" description="Disordered" evidence="1">
    <location>
        <begin position="1"/>
        <end position="226"/>
    </location>
</feature>
<name>A0A6J4HI11_9ACTN</name>
<feature type="compositionally biased region" description="Low complexity" evidence="1">
    <location>
        <begin position="346"/>
        <end position="361"/>
    </location>
</feature>
<feature type="compositionally biased region" description="Low complexity" evidence="1">
    <location>
        <begin position="527"/>
        <end position="544"/>
    </location>
</feature>
<protein>
    <submittedName>
        <fullName evidence="2">Oligopeptide ABC transporter, periplasmic oligopeptide-binding protein OppA</fullName>
    </submittedName>
</protein>
<accession>A0A6J4HI11</accession>
<feature type="compositionally biased region" description="Low complexity" evidence="1">
    <location>
        <begin position="322"/>
        <end position="332"/>
    </location>
</feature>